<evidence type="ECO:0000313" key="2">
    <source>
        <dbReference type="EMBL" id="OJD29549.1"/>
    </source>
</evidence>
<feature type="transmembrane region" description="Helical" evidence="1">
    <location>
        <begin position="119"/>
        <end position="152"/>
    </location>
</feature>
<keyword evidence="3" id="KW-1185">Reference proteome</keyword>
<accession>A0A1J9RPR2</accession>
<dbReference type="GeneID" id="31019340"/>
<evidence type="ECO:0000256" key="1">
    <source>
        <dbReference type="SAM" id="Phobius"/>
    </source>
</evidence>
<dbReference type="EMBL" id="MNUE01000078">
    <property type="protein sequence ID" value="OJD29549.1"/>
    <property type="molecule type" value="Genomic_DNA"/>
</dbReference>
<dbReference type="RefSeq" id="XP_020125809.1">
    <property type="nucleotide sequence ID" value="XM_020279078.1"/>
</dbReference>
<keyword evidence="1" id="KW-0812">Transmembrane</keyword>
<dbReference type="STRING" id="236234.A0A1J9RPR2"/>
<name>A0A1J9RPR2_9PEZI</name>
<organism evidence="2 3">
    <name type="scientific">Diplodia corticola</name>
    <dbReference type="NCBI Taxonomy" id="236234"/>
    <lineage>
        <taxon>Eukaryota</taxon>
        <taxon>Fungi</taxon>
        <taxon>Dikarya</taxon>
        <taxon>Ascomycota</taxon>
        <taxon>Pezizomycotina</taxon>
        <taxon>Dothideomycetes</taxon>
        <taxon>Dothideomycetes incertae sedis</taxon>
        <taxon>Botryosphaeriales</taxon>
        <taxon>Botryosphaeriaceae</taxon>
        <taxon>Diplodia</taxon>
    </lineage>
</organism>
<sequence>MVNLNFSTVVLLPALLAAGATTTMVFSTNNATFANITAIIDDTTITTMPGTDGLPLTREWTGIAPLDRQFTVLLIFFWQLLDGRHPAATLQAAHFFGQMGAYWTLMQLEAKRQGNKHRIIAYTTLIGLLYQNISVAITIPLWCLLHLLALPSRTNSSALTASLSFSPTEARILPWAMTLGYILPTAAMSLPSPALVPALTQQTLVSAWQVFPLWIHLSTAAILRPFFSTTTPTTSTTPTTTSTPHLFAFLLATIPHAATLSLSLSTLLFPALFRPSLAASLHPAAVFLPKYSPASPSSASSASAAAIPLEEGVHRFMQWDECVSGAAAVVWAATLYVRDTRIKGNNGGGEGGIVRWGWLGVAARAVGWSVVGGPAAAAVALVWGRDEVCLVGGNKKM</sequence>
<dbReference type="AlphaFoldDB" id="A0A1J9RPR2"/>
<dbReference type="OrthoDB" id="72269at2759"/>
<feature type="transmembrane region" description="Helical" evidence="1">
    <location>
        <begin position="208"/>
        <end position="227"/>
    </location>
</feature>
<keyword evidence="1" id="KW-1133">Transmembrane helix</keyword>
<proteinExistence type="predicted"/>
<dbReference type="Proteomes" id="UP000183809">
    <property type="component" value="Unassembled WGS sequence"/>
</dbReference>
<protein>
    <submittedName>
        <fullName evidence="2">Atma protein</fullName>
    </submittedName>
</protein>
<comment type="caution">
    <text evidence="2">The sequence shown here is derived from an EMBL/GenBank/DDBJ whole genome shotgun (WGS) entry which is preliminary data.</text>
</comment>
<gene>
    <name evidence="2" type="ORF">BKCO1_7800022</name>
</gene>
<evidence type="ECO:0000313" key="3">
    <source>
        <dbReference type="Proteomes" id="UP000183809"/>
    </source>
</evidence>
<feature type="transmembrane region" description="Helical" evidence="1">
    <location>
        <begin position="247"/>
        <end position="273"/>
    </location>
</feature>
<keyword evidence="1" id="KW-0472">Membrane</keyword>
<reference evidence="2 3" key="1">
    <citation type="submission" date="2016-10" db="EMBL/GenBank/DDBJ databases">
        <title>Proteomics and genomics reveal pathogen-plant mechanisms compatible with a hemibiotrophic lifestyle of Diplodia corticola.</title>
        <authorList>
            <person name="Fernandes I."/>
            <person name="De Jonge R."/>
            <person name="Van De Peer Y."/>
            <person name="Devreese B."/>
            <person name="Alves A."/>
            <person name="Esteves A.C."/>
        </authorList>
    </citation>
    <scope>NUCLEOTIDE SEQUENCE [LARGE SCALE GENOMIC DNA]</scope>
    <source>
        <strain evidence="2 3">CBS 112549</strain>
    </source>
</reference>
<feature type="transmembrane region" description="Helical" evidence="1">
    <location>
        <begin position="6"/>
        <end position="26"/>
    </location>
</feature>